<dbReference type="PANTHER" id="PTHR46402:SF2">
    <property type="entry name" value="HISTONE-LYSINE N-TRIMETHYLTRANSFERASE SMYD5"/>
    <property type="match status" value="1"/>
</dbReference>
<dbReference type="AlphaFoldDB" id="A0A836G602"/>
<sequence>MPVKRVPCLWKEQGCRDSFCSTRCRESALKQFHWICCVGRMKASQRTAYSKLMQYDWVQSGVDYSDTAMLGLRIVAQVLCAHRLRRASLDEAFELYAQLIHSPITSFFTYLLTGDMRTGSSSSAAIAEHASAYVACKNDPLSIPAARAAYVQGTRDKDTFCLATLDLLHNAFDMDPEERSFVHARRWSELIGAVLLNGRERSPPSPYEVHREHVNSLTDGIRTMRAYEAEVFQTHRVKDVSDLFCSSRGQGTYGVGSFFNHSCEPDLNVQYSAVNDDTLSVVELRDVKAGEELTISYIDASLPLAVRQQQVFEPYLFVCRCTRCIAQGRGDARG</sequence>
<evidence type="ECO:0000259" key="4">
    <source>
        <dbReference type="PROSITE" id="PS50280"/>
    </source>
</evidence>
<dbReference type="InterPro" id="IPR001214">
    <property type="entry name" value="SET_dom"/>
</dbReference>
<feature type="domain" description="SET" evidence="4">
    <location>
        <begin position="202"/>
        <end position="298"/>
    </location>
</feature>
<evidence type="ECO:0000313" key="5">
    <source>
        <dbReference type="EMBL" id="KAG5466014.1"/>
    </source>
</evidence>
<evidence type="ECO:0000256" key="1">
    <source>
        <dbReference type="ARBA" id="ARBA00022603"/>
    </source>
</evidence>
<evidence type="ECO:0000256" key="3">
    <source>
        <dbReference type="ARBA" id="ARBA00022691"/>
    </source>
</evidence>
<dbReference type="KEGG" id="lenr:94168020"/>
<dbReference type="RefSeq" id="XP_067688613.1">
    <property type="nucleotide sequence ID" value="XM_067832510.1"/>
</dbReference>
<keyword evidence="2" id="KW-0808">Transferase</keyword>
<protein>
    <recommendedName>
        <fullName evidence="4">SET domain-containing protein</fullName>
    </recommendedName>
</protein>
<keyword evidence="1" id="KW-0489">Methyltransferase</keyword>
<keyword evidence="3" id="KW-0949">S-adenosyl-L-methionine</keyword>
<comment type="caution">
    <text evidence="5">The sequence shown here is derived from an EMBL/GenBank/DDBJ whole genome shotgun (WGS) entry which is preliminary data.</text>
</comment>
<dbReference type="OrthoDB" id="438641at2759"/>
<dbReference type="Gene3D" id="2.170.270.10">
    <property type="entry name" value="SET domain"/>
    <property type="match status" value="1"/>
</dbReference>
<dbReference type="GO" id="GO:0042799">
    <property type="term" value="F:histone H4K20 methyltransferase activity"/>
    <property type="evidence" value="ECO:0007669"/>
    <property type="project" value="TreeGrafter"/>
</dbReference>
<dbReference type="GO" id="GO:0032259">
    <property type="term" value="P:methylation"/>
    <property type="evidence" value="ECO:0007669"/>
    <property type="project" value="UniProtKB-KW"/>
</dbReference>
<evidence type="ECO:0000313" key="6">
    <source>
        <dbReference type="Proteomes" id="UP000674179"/>
    </source>
</evidence>
<dbReference type="PROSITE" id="PS50280">
    <property type="entry name" value="SET"/>
    <property type="match status" value="1"/>
</dbReference>
<organism evidence="5 6">
    <name type="scientific">Leishmania enriettii</name>
    <dbReference type="NCBI Taxonomy" id="5663"/>
    <lineage>
        <taxon>Eukaryota</taxon>
        <taxon>Discoba</taxon>
        <taxon>Euglenozoa</taxon>
        <taxon>Kinetoplastea</taxon>
        <taxon>Metakinetoplastina</taxon>
        <taxon>Trypanosomatida</taxon>
        <taxon>Trypanosomatidae</taxon>
        <taxon>Leishmaniinae</taxon>
        <taxon>Leishmania</taxon>
    </lineage>
</organism>
<reference evidence="5 6" key="1">
    <citation type="submission" date="2021-02" db="EMBL/GenBank/DDBJ databases">
        <title>Leishmania (Mundinia) enrietti genome sequencing and assembly.</title>
        <authorList>
            <person name="Almutairi H."/>
            <person name="Gatherer D."/>
        </authorList>
    </citation>
    <scope>NUCLEOTIDE SEQUENCE [LARGE SCALE GENOMIC DNA]</scope>
    <source>
        <strain evidence="5">CUR178</strain>
    </source>
</reference>
<dbReference type="Proteomes" id="UP000674179">
    <property type="component" value="Chromosome 36"/>
</dbReference>
<keyword evidence="6" id="KW-1185">Reference proteome</keyword>
<dbReference type="SUPFAM" id="SSF82199">
    <property type="entry name" value="SET domain"/>
    <property type="match status" value="1"/>
</dbReference>
<dbReference type="PANTHER" id="PTHR46402">
    <property type="entry name" value="SET AND MYND DOMAIN-CONTAINING PROTEIN 5"/>
    <property type="match status" value="1"/>
</dbReference>
<dbReference type="Pfam" id="PF00856">
    <property type="entry name" value="SET"/>
    <property type="match status" value="1"/>
</dbReference>
<evidence type="ECO:0000256" key="2">
    <source>
        <dbReference type="ARBA" id="ARBA00022679"/>
    </source>
</evidence>
<proteinExistence type="predicted"/>
<dbReference type="EMBL" id="JAFHKP010000036">
    <property type="protein sequence ID" value="KAG5466014.1"/>
    <property type="molecule type" value="Genomic_DNA"/>
</dbReference>
<gene>
    <name evidence="5" type="ORF">CUR178_00731</name>
</gene>
<dbReference type="CDD" id="cd20071">
    <property type="entry name" value="SET_SMYD"/>
    <property type="match status" value="1"/>
</dbReference>
<dbReference type="GO" id="GO:0045814">
    <property type="term" value="P:negative regulation of gene expression, epigenetic"/>
    <property type="evidence" value="ECO:0007669"/>
    <property type="project" value="TreeGrafter"/>
</dbReference>
<dbReference type="InterPro" id="IPR046341">
    <property type="entry name" value="SET_dom_sf"/>
</dbReference>
<dbReference type="GeneID" id="94168020"/>
<name>A0A836G602_LEIEN</name>
<accession>A0A836G602</accession>